<evidence type="ECO:0000256" key="1">
    <source>
        <dbReference type="ARBA" id="ARBA00007867"/>
    </source>
</evidence>
<gene>
    <name evidence="6" type="ORF">DNK49_18795</name>
</gene>
<sequence>MRSSVGKRATGTSIYELPSPFADEPGKVLLIEPAWQDADALAESLRCGDYSKPFVLEHDGLRSLYFGSLRFQQSAMRVDRPYALDVAYTQGMMAFMLFNPRPRSLCLYGLGGGSLAKFCYRHLPGCDITAVELDEDVVAFRELFELPADDARFRIECCDAIEHAAACTLRPDVVLVDLFDANGVAGALLESDFYRDLHRGLSGSGIMVMNLAGDKADYARHVARLAEVFDEHMIAMSVREDGNYLLFAFRNPAFAPRWKWMSTQARELADRMDLDFPQFAQLLERGQTLRLAQRMRA</sequence>
<evidence type="ECO:0000313" key="7">
    <source>
        <dbReference type="Proteomes" id="UP000248259"/>
    </source>
</evidence>
<evidence type="ECO:0000256" key="4">
    <source>
        <dbReference type="PROSITE-ProRule" id="PRU00354"/>
    </source>
</evidence>
<dbReference type="Proteomes" id="UP000248259">
    <property type="component" value="Unassembled WGS sequence"/>
</dbReference>
<protein>
    <submittedName>
        <fullName evidence="6">Spermidine synthase-like protein</fullName>
    </submittedName>
</protein>
<organism evidence="6 7">
    <name type="scientific">Parazoarcus communis SWub3 = DSM 12120</name>
    <dbReference type="NCBI Taxonomy" id="1121029"/>
    <lineage>
        <taxon>Bacteria</taxon>
        <taxon>Pseudomonadati</taxon>
        <taxon>Pseudomonadota</taxon>
        <taxon>Betaproteobacteria</taxon>
        <taxon>Rhodocyclales</taxon>
        <taxon>Zoogloeaceae</taxon>
        <taxon>Parazoarcus</taxon>
    </lineage>
</organism>
<dbReference type="PANTHER" id="PTHR43317:SF1">
    <property type="entry name" value="THERMOSPERMINE SYNTHASE ACAULIS5"/>
    <property type="match status" value="1"/>
</dbReference>
<name>A0A323URS2_9RHOO</name>
<keyword evidence="2 4" id="KW-0808">Transferase</keyword>
<dbReference type="GO" id="GO:0006596">
    <property type="term" value="P:polyamine biosynthetic process"/>
    <property type="evidence" value="ECO:0007669"/>
    <property type="project" value="UniProtKB-UniRule"/>
</dbReference>
<evidence type="ECO:0000256" key="3">
    <source>
        <dbReference type="ARBA" id="ARBA00023115"/>
    </source>
</evidence>
<accession>A0A323URS2</accession>
<dbReference type="RefSeq" id="WP_110528231.1">
    <property type="nucleotide sequence ID" value="NZ_QKOE01000018.1"/>
</dbReference>
<evidence type="ECO:0000256" key="2">
    <source>
        <dbReference type="ARBA" id="ARBA00022679"/>
    </source>
</evidence>
<evidence type="ECO:0000313" key="6">
    <source>
        <dbReference type="EMBL" id="PZA15047.1"/>
    </source>
</evidence>
<evidence type="ECO:0000259" key="5">
    <source>
        <dbReference type="PROSITE" id="PS51006"/>
    </source>
</evidence>
<dbReference type="InterPro" id="IPR030374">
    <property type="entry name" value="PABS"/>
</dbReference>
<dbReference type="InterPro" id="IPR029063">
    <property type="entry name" value="SAM-dependent_MTases_sf"/>
</dbReference>
<keyword evidence="3 4" id="KW-0620">Polyamine biosynthesis</keyword>
<feature type="active site" description="Proton acceptor" evidence="4">
    <location>
        <position position="177"/>
    </location>
</feature>
<dbReference type="SUPFAM" id="SSF53335">
    <property type="entry name" value="S-adenosyl-L-methionine-dependent methyltransferases"/>
    <property type="match status" value="1"/>
</dbReference>
<proteinExistence type="inferred from homology"/>
<dbReference type="Gene3D" id="3.40.50.150">
    <property type="entry name" value="Vaccinia Virus protein VP39"/>
    <property type="match status" value="1"/>
</dbReference>
<dbReference type="EMBL" id="QKOE01000018">
    <property type="protein sequence ID" value="PZA15047.1"/>
    <property type="molecule type" value="Genomic_DNA"/>
</dbReference>
<keyword evidence="7" id="KW-1185">Reference proteome</keyword>
<dbReference type="PANTHER" id="PTHR43317">
    <property type="entry name" value="THERMOSPERMINE SYNTHASE ACAULIS5"/>
    <property type="match status" value="1"/>
</dbReference>
<feature type="domain" description="PABS" evidence="5">
    <location>
        <begin position="96"/>
        <end position="259"/>
    </location>
</feature>
<dbReference type="OrthoDB" id="117774at2"/>
<comment type="caution">
    <text evidence="6">The sequence shown here is derived from an EMBL/GenBank/DDBJ whole genome shotgun (WGS) entry which is preliminary data.</text>
</comment>
<dbReference type="PROSITE" id="PS51006">
    <property type="entry name" value="PABS_2"/>
    <property type="match status" value="1"/>
</dbReference>
<dbReference type="Pfam" id="PF01564">
    <property type="entry name" value="Spermine_synth"/>
    <property type="match status" value="1"/>
</dbReference>
<dbReference type="GO" id="GO:0016740">
    <property type="term" value="F:transferase activity"/>
    <property type="evidence" value="ECO:0007669"/>
    <property type="project" value="UniProtKB-UniRule"/>
</dbReference>
<comment type="similarity">
    <text evidence="1">Belongs to the spermidine/spermine synthase family.</text>
</comment>
<dbReference type="AlphaFoldDB" id="A0A323URS2"/>
<reference evidence="6 7" key="1">
    <citation type="submission" date="2018-06" db="EMBL/GenBank/DDBJ databases">
        <title>Azoarcus communis strain SWub3 genome.</title>
        <authorList>
            <person name="Zorraquino Salvo V."/>
            <person name="Toubiana D."/>
            <person name="Blumwald E."/>
        </authorList>
    </citation>
    <scope>NUCLEOTIDE SEQUENCE [LARGE SCALE GENOMIC DNA]</scope>
    <source>
        <strain evidence="6 7">SWub3</strain>
    </source>
</reference>